<sequence length="80" mass="9571">MSFYKLRICESKNLISIIQFIAKSPEWFYTYIVKKTLFYVQSVFYKNKTTSNKELLKKIHRQLLTGYHGRSVRTQHGFCA</sequence>
<proteinExistence type="predicted"/>
<organism evidence="1 2">
    <name type="scientific">Saccharicrinis carchari</name>
    <dbReference type="NCBI Taxonomy" id="1168039"/>
    <lineage>
        <taxon>Bacteria</taxon>
        <taxon>Pseudomonadati</taxon>
        <taxon>Bacteroidota</taxon>
        <taxon>Bacteroidia</taxon>
        <taxon>Marinilabiliales</taxon>
        <taxon>Marinilabiliaceae</taxon>
        <taxon>Saccharicrinis</taxon>
    </lineage>
</organism>
<dbReference type="AlphaFoldDB" id="A0A521C1U0"/>
<dbReference type="EMBL" id="FXTB01000002">
    <property type="protein sequence ID" value="SMO53446.1"/>
    <property type="molecule type" value="Genomic_DNA"/>
</dbReference>
<name>A0A521C1U0_SACCC</name>
<evidence type="ECO:0000313" key="1">
    <source>
        <dbReference type="EMBL" id="SMO53446.1"/>
    </source>
</evidence>
<reference evidence="1 2" key="1">
    <citation type="submission" date="2017-05" db="EMBL/GenBank/DDBJ databases">
        <authorList>
            <person name="Varghese N."/>
            <person name="Submissions S."/>
        </authorList>
    </citation>
    <scope>NUCLEOTIDE SEQUENCE [LARGE SCALE GENOMIC DNA]</scope>
    <source>
        <strain evidence="1 2">DSM 27040</strain>
    </source>
</reference>
<keyword evidence="2" id="KW-1185">Reference proteome</keyword>
<protein>
    <submittedName>
        <fullName evidence="1">Uncharacterized protein</fullName>
    </submittedName>
</protein>
<accession>A0A521C1U0</accession>
<evidence type="ECO:0000313" key="2">
    <source>
        <dbReference type="Proteomes" id="UP000319040"/>
    </source>
</evidence>
<gene>
    <name evidence="1" type="ORF">SAMN06265379_102329</name>
</gene>
<dbReference type="Proteomes" id="UP000319040">
    <property type="component" value="Unassembled WGS sequence"/>
</dbReference>